<dbReference type="EMBL" id="KI517455">
    <property type="protein sequence ID" value="ESQ44480.1"/>
    <property type="molecule type" value="Genomic_DNA"/>
</dbReference>
<dbReference type="InterPro" id="IPR051871">
    <property type="entry name" value="GMC_Oxidoreductase-Related"/>
</dbReference>
<dbReference type="KEGG" id="eus:EUTSA_v10005870mg"/>
<sequence>MDYYIFRLFRLILVAIFIFQGSCYSDQAGGYGFLKDATLAPKVSHFDYIVIGGGTAGCALAATLSQNATVLVLERGGSPYDNPTATDIGNFANTLLNSTWSQLFISQDGVFNSRARVLGGGTVLNAGFYSRAEDDYVAEAGWERNEVEAAYEWVEKKVAFEPQVKGWQTAFRDALLEAGVAPYNGFTYGHIHGTKIGGTIFDRDGHRHTAADLLEYANQNTIVVYLHASVHKILFTTTKGTSRPKANGVIFRDRNGVFHTAQLAAAQNALINEVILSPQLLMLSGIGPAAHLAYHGVNPIILDHPMVGQGMGDNPMNPVFIPSPEPVEVSLVQAVGIPNFGSYIEGGSGLSVSISLTRAFFDGVLNLLNKEKLPTQSISNFLKSFNIRLNLKTKAGVIIQKVAGPISRDPKDLNNCVEGLSAIIKVIDSKGYSKYKYPGVTGRGLLNLILALPINLRPRHLTSTFDLKQYCIDTTMTIYHYHGGCQVGKVVDNDYKVLGVDALRVIDASTFLKSPGTNPQATIMMLGRYMGQKILRERADFLETEEEA</sequence>
<name>V4L2H8_EUTSA</name>
<dbReference type="PANTHER" id="PTHR45968:SF16">
    <property type="entry name" value="GLUCOSE-METHANOL-CHOLINE OXIDOREDUCTASE N-TERMINAL DOMAIN-CONTAINING PROTEIN"/>
    <property type="match status" value="1"/>
</dbReference>
<comment type="cofactor">
    <cofactor evidence="1 6">
        <name>FAD</name>
        <dbReference type="ChEBI" id="CHEBI:57692"/>
    </cofactor>
</comment>
<gene>
    <name evidence="11" type="ORF">EUTSA_v10005870mg</name>
</gene>
<evidence type="ECO:0000259" key="10">
    <source>
        <dbReference type="PROSITE" id="PS00623"/>
    </source>
</evidence>
<keyword evidence="3 8" id="KW-0285">Flavoprotein</keyword>
<dbReference type="InterPro" id="IPR007867">
    <property type="entry name" value="GMC_OxRtase_C"/>
</dbReference>
<dbReference type="PROSITE" id="PS00623">
    <property type="entry name" value="GMC_OXRED_1"/>
    <property type="match status" value="1"/>
</dbReference>
<protein>
    <recommendedName>
        <fullName evidence="10">Glucose-methanol-choline oxidoreductase N-terminal domain-containing protein</fullName>
    </recommendedName>
</protein>
<feature type="binding site" evidence="6">
    <location>
        <position position="230"/>
    </location>
    <ligand>
        <name>FAD</name>
        <dbReference type="ChEBI" id="CHEBI:57692"/>
    </ligand>
</feature>
<feature type="signal peptide" evidence="9">
    <location>
        <begin position="1"/>
        <end position="25"/>
    </location>
</feature>
<comment type="similarity">
    <text evidence="2 8">Belongs to the GMC oxidoreductase family.</text>
</comment>
<keyword evidence="5 6" id="KW-0274">FAD</keyword>
<feature type="binding site" evidence="6">
    <location>
        <position position="117"/>
    </location>
    <ligand>
        <name>FAD</name>
        <dbReference type="ChEBI" id="CHEBI:57692"/>
    </ligand>
</feature>
<keyword evidence="12" id="KW-1185">Reference proteome</keyword>
<dbReference type="Pfam" id="PF05199">
    <property type="entry name" value="GMC_oxred_C"/>
    <property type="match status" value="1"/>
</dbReference>
<evidence type="ECO:0000256" key="3">
    <source>
        <dbReference type="ARBA" id="ARBA00022630"/>
    </source>
</evidence>
<evidence type="ECO:0000256" key="7">
    <source>
        <dbReference type="PIRSR" id="PIRSR000137-3"/>
    </source>
</evidence>
<dbReference type="GO" id="GO:0016614">
    <property type="term" value="F:oxidoreductase activity, acting on CH-OH group of donors"/>
    <property type="evidence" value="ECO:0007669"/>
    <property type="project" value="InterPro"/>
</dbReference>
<dbReference type="Gene3D" id="3.50.50.60">
    <property type="entry name" value="FAD/NAD(P)-binding domain"/>
    <property type="match status" value="1"/>
</dbReference>
<evidence type="ECO:0000256" key="1">
    <source>
        <dbReference type="ARBA" id="ARBA00001974"/>
    </source>
</evidence>
<keyword evidence="4 9" id="KW-0732">Signal</keyword>
<dbReference type="STRING" id="72664.V4L2H8"/>
<dbReference type="OMA" id="SWANWVD"/>
<dbReference type="InterPro" id="IPR000172">
    <property type="entry name" value="GMC_OxRdtase_N"/>
</dbReference>
<dbReference type="eggNOG" id="KOG1238">
    <property type="taxonomic scope" value="Eukaryota"/>
</dbReference>
<dbReference type="PIRSF" id="PIRSF000137">
    <property type="entry name" value="Alcohol_oxidase"/>
    <property type="match status" value="1"/>
</dbReference>
<feature type="domain" description="Glucose-methanol-choline oxidoreductase N-terminal" evidence="10">
    <location>
        <begin position="115"/>
        <end position="138"/>
    </location>
</feature>
<dbReference type="AlphaFoldDB" id="V4L2H8"/>
<dbReference type="InterPro" id="IPR036188">
    <property type="entry name" value="FAD/NAD-bd_sf"/>
</dbReference>
<dbReference type="GO" id="GO:0050660">
    <property type="term" value="F:flavin adenine dinucleotide binding"/>
    <property type="evidence" value="ECO:0007669"/>
    <property type="project" value="InterPro"/>
</dbReference>
<evidence type="ECO:0000313" key="12">
    <source>
        <dbReference type="Proteomes" id="UP000030689"/>
    </source>
</evidence>
<evidence type="ECO:0000256" key="8">
    <source>
        <dbReference type="RuleBase" id="RU003968"/>
    </source>
</evidence>
<evidence type="ECO:0000256" key="5">
    <source>
        <dbReference type="ARBA" id="ARBA00022827"/>
    </source>
</evidence>
<feature type="chain" id="PRO_5004721016" description="Glucose-methanol-choline oxidoreductase N-terminal domain-containing protein" evidence="9">
    <location>
        <begin position="26"/>
        <end position="548"/>
    </location>
</feature>
<evidence type="ECO:0000313" key="11">
    <source>
        <dbReference type="EMBL" id="ESQ44480.1"/>
    </source>
</evidence>
<dbReference type="PANTHER" id="PTHR45968">
    <property type="entry name" value="OSJNBA0019K04.7 PROTEIN"/>
    <property type="match status" value="1"/>
</dbReference>
<accession>V4L2H8</accession>
<proteinExistence type="inferred from homology"/>
<dbReference type="Gene3D" id="3.30.410.40">
    <property type="match status" value="1"/>
</dbReference>
<dbReference type="InterPro" id="IPR012132">
    <property type="entry name" value="GMC_OxRdtase"/>
</dbReference>
<evidence type="ECO:0000256" key="9">
    <source>
        <dbReference type="SAM" id="SignalP"/>
    </source>
</evidence>
<dbReference type="SUPFAM" id="SSF54373">
    <property type="entry name" value="FAD-linked reductases, C-terminal domain"/>
    <property type="match status" value="1"/>
</dbReference>
<organism evidence="11 12">
    <name type="scientific">Eutrema salsugineum</name>
    <name type="common">Saltwater cress</name>
    <name type="synonym">Sisymbrium salsugineum</name>
    <dbReference type="NCBI Taxonomy" id="72664"/>
    <lineage>
        <taxon>Eukaryota</taxon>
        <taxon>Viridiplantae</taxon>
        <taxon>Streptophyta</taxon>
        <taxon>Embryophyta</taxon>
        <taxon>Tracheophyta</taxon>
        <taxon>Spermatophyta</taxon>
        <taxon>Magnoliopsida</taxon>
        <taxon>eudicotyledons</taxon>
        <taxon>Gunneridae</taxon>
        <taxon>Pentapetalae</taxon>
        <taxon>rosids</taxon>
        <taxon>malvids</taxon>
        <taxon>Brassicales</taxon>
        <taxon>Brassicaceae</taxon>
        <taxon>Eutremeae</taxon>
        <taxon>Eutrema</taxon>
    </lineage>
</organism>
<dbReference type="Pfam" id="PF00732">
    <property type="entry name" value="GMC_oxred_N"/>
    <property type="match status" value="1"/>
</dbReference>
<evidence type="ECO:0000256" key="2">
    <source>
        <dbReference type="ARBA" id="ARBA00010790"/>
    </source>
</evidence>
<reference evidence="11 12" key="1">
    <citation type="journal article" date="2013" name="Front. Plant Sci.">
        <title>The Reference Genome of the Halophytic Plant Eutrema salsugineum.</title>
        <authorList>
            <person name="Yang R."/>
            <person name="Jarvis D.E."/>
            <person name="Chen H."/>
            <person name="Beilstein M.A."/>
            <person name="Grimwood J."/>
            <person name="Jenkins J."/>
            <person name="Shu S."/>
            <person name="Prochnik S."/>
            <person name="Xin M."/>
            <person name="Ma C."/>
            <person name="Schmutz J."/>
            <person name="Wing R.A."/>
            <person name="Mitchell-Olds T."/>
            <person name="Schumaker K.S."/>
            <person name="Wang X."/>
        </authorList>
    </citation>
    <scope>NUCLEOTIDE SEQUENCE [LARGE SCALE GENOMIC DNA]</scope>
</reference>
<dbReference type="SUPFAM" id="SSF51905">
    <property type="entry name" value="FAD/NAD(P)-binding domain"/>
    <property type="match status" value="1"/>
</dbReference>
<dbReference type="Proteomes" id="UP000030689">
    <property type="component" value="Unassembled WGS sequence"/>
</dbReference>
<feature type="disulfide bond" evidence="7">
    <location>
        <begin position="416"/>
        <end position="471"/>
    </location>
</feature>
<evidence type="ECO:0000256" key="4">
    <source>
        <dbReference type="ARBA" id="ARBA00022729"/>
    </source>
</evidence>
<feature type="binding site" evidence="6">
    <location>
        <begin position="519"/>
        <end position="520"/>
    </location>
    <ligand>
        <name>FAD</name>
        <dbReference type="ChEBI" id="CHEBI:57692"/>
    </ligand>
</feature>
<dbReference type="Gramene" id="ESQ44480">
    <property type="protein sequence ID" value="ESQ44480"/>
    <property type="gene ID" value="EUTSA_v10005870mg"/>
</dbReference>
<evidence type="ECO:0000256" key="6">
    <source>
        <dbReference type="PIRSR" id="PIRSR000137-2"/>
    </source>
</evidence>
<keyword evidence="7" id="KW-1015">Disulfide bond</keyword>